<evidence type="ECO:0000313" key="2">
    <source>
        <dbReference type="Proteomes" id="UP000281553"/>
    </source>
</evidence>
<evidence type="ECO:0000313" key="1">
    <source>
        <dbReference type="EMBL" id="VDN09149.1"/>
    </source>
</evidence>
<sequence>MPTDVEWTKQDGAEDPIGFPNYSSGFSIFPRSNASSFRTRSMYESRKRVYNSASVLYQDTPVKASETPL</sequence>
<organism evidence="1 2">
    <name type="scientific">Dibothriocephalus latus</name>
    <name type="common">Fish tapeworm</name>
    <name type="synonym">Diphyllobothrium latum</name>
    <dbReference type="NCBI Taxonomy" id="60516"/>
    <lineage>
        <taxon>Eukaryota</taxon>
        <taxon>Metazoa</taxon>
        <taxon>Spiralia</taxon>
        <taxon>Lophotrochozoa</taxon>
        <taxon>Platyhelminthes</taxon>
        <taxon>Cestoda</taxon>
        <taxon>Eucestoda</taxon>
        <taxon>Diphyllobothriidea</taxon>
        <taxon>Diphyllobothriidae</taxon>
        <taxon>Dibothriocephalus</taxon>
    </lineage>
</organism>
<name>A0A3P7NIA0_DIBLA</name>
<reference evidence="1 2" key="1">
    <citation type="submission" date="2018-11" db="EMBL/GenBank/DDBJ databases">
        <authorList>
            <consortium name="Pathogen Informatics"/>
        </authorList>
    </citation>
    <scope>NUCLEOTIDE SEQUENCE [LARGE SCALE GENOMIC DNA]</scope>
</reference>
<dbReference type="Proteomes" id="UP000281553">
    <property type="component" value="Unassembled WGS sequence"/>
</dbReference>
<dbReference type="AlphaFoldDB" id="A0A3P7NIA0"/>
<accession>A0A3P7NIA0</accession>
<dbReference type="EMBL" id="UYRU01046497">
    <property type="protein sequence ID" value="VDN09149.1"/>
    <property type="molecule type" value="Genomic_DNA"/>
</dbReference>
<gene>
    <name evidence="1" type="ORF">DILT_LOCUS4980</name>
</gene>
<protein>
    <submittedName>
        <fullName evidence="1">Uncharacterized protein</fullName>
    </submittedName>
</protein>
<proteinExistence type="predicted"/>
<keyword evidence="2" id="KW-1185">Reference proteome</keyword>